<evidence type="ECO:0000313" key="8">
    <source>
        <dbReference type="EnsemblMetazoa" id="BGLB000071-PB"/>
    </source>
</evidence>
<dbReference type="SUPFAM" id="SSF57924">
    <property type="entry name" value="Inhibitor of apoptosis (IAP) repeat"/>
    <property type="match status" value="2"/>
</dbReference>
<dbReference type="CDD" id="cd00022">
    <property type="entry name" value="BIR"/>
    <property type="match status" value="1"/>
</dbReference>
<dbReference type="FunFam" id="1.10.1170.10:FF:000002">
    <property type="entry name" value="Baculoviral IAP repeat containing 7"/>
    <property type="match status" value="1"/>
</dbReference>
<evidence type="ECO:0000256" key="5">
    <source>
        <dbReference type="PROSITE-ProRule" id="PRU00175"/>
    </source>
</evidence>
<dbReference type="PROSITE" id="PS50089">
    <property type="entry name" value="ZF_RING_2"/>
    <property type="match status" value="1"/>
</dbReference>
<evidence type="ECO:0000256" key="2">
    <source>
        <dbReference type="ARBA" id="ARBA00022723"/>
    </source>
</evidence>
<dbReference type="InterPro" id="IPR013083">
    <property type="entry name" value="Znf_RING/FYVE/PHD"/>
</dbReference>
<dbReference type="GO" id="GO:0051726">
    <property type="term" value="P:regulation of cell cycle"/>
    <property type="evidence" value="ECO:0007669"/>
    <property type="project" value="TreeGrafter"/>
</dbReference>
<dbReference type="Proteomes" id="UP000076420">
    <property type="component" value="Unassembled WGS sequence"/>
</dbReference>
<reference evidence="8" key="4">
    <citation type="submission" date="2021-01" db="UniProtKB">
        <authorList>
            <consortium name="EnsemblMetazoa"/>
        </authorList>
    </citation>
    <scope>IDENTIFICATION</scope>
    <source>
        <strain evidence="8">BB02</strain>
    </source>
</reference>
<evidence type="ECO:0000313" key="7">
    <source>
        <dbReference type="EnsemblMetazoa" id="BGLB000071-PA"/>
    </source>
</evidence>
<dbReference type="Gene3D" id="3.30.40.10">
    <property type="entry name" value="Zinc/RING finger domain, C3HC4 (zinc finger)"/>
    <property type="match status" value="1"/>
</dbReference>
<reference evidence="7" key="3">
    <citation type="submission" date="2016-10" db="UniProtKB">
        <authorList>
            <consortium name="VectorBase"/>
        </authorList>
    </citation>
    <scope>IDENTIFICATION</scope>
    <source>
        <strain evidence="7">BB02</strain>
    </source>
</reference>
<evidence type="ECO:0000256" key="4">
    <source>
        <dbReference type="ARBA" id="ARBA00022833"/>
    </source>
</evidence>
<dbReference type="VEuPathDB" id="VectorBase:BGLAX_039613"/>
<dbReference type="GO" id="GO:0005737">
    <property type="term" value="C:cytoplasm"/>
    <property type="evidence" value="ECO:0007669"/>
    <property type="project" value="TreeGrafter"/>
</dbReference>
<dbReference type="AlphaFoldDB" id="A0A182YTS6"/>
<keyword evidence="3 5" id="KW-0863">Zinc-finger</keyword>
<dbReference type="PROSITE" id="PS50143">
    <property type="entry name" value="BIR_REPEAT_2"/>
    <property type="match status" value="2"/>
</dbReference>
<comment type="similarity">
    <text evidence="1">Belongs to the IAP family.</text>
</comment>
<dbReference type="Pfam" id="PF13920">
    <property type="entry name" value="zf-C3HC4_3"/>
    <property type="match status" value="1"/>
</dbReference>
<protein>
    <recommendedName>
        <fullName evidence="6">RING-type domain-containing protein</fullName>
    </recommendedName>
</protein>
<name>A0A182YTS6_BIOGL</name>
<dbReference type="GO" id="GO:0043066">
    <property type="term" value="P:negative regulation of apoptotic process"/>
    <property type="evidence" value="ECO:0007669"/>
    <property type="project" value="TreeGrafter"/>
</dbReference>
<proteinExistence type="inferred from homology"/>
<dbReference type="PANTHER" id="PTHR10044:SF139">
    <property type="entry name" value="DEATH-ASSOCIATED INHIBITOR OF APOPTOSIS 2"/>
    <property type="match status" value="1"/>
</dbReference>
<organism evidence="8 9">
    <name type="scientific">Biomphalaria glabrata</name>
    <name type="common">Bloodfluke planorb</name>
    <name type="synonym">Freshwater snail</name>
    <dbReference type="NCBI Taxonomy" id="6526"/>
    <lineage>
        <taxon>Eukaryota</taxon>
        <taxon>Metazoa</taxon>
        <taxon>Spiralia</taxon>
        <taxon>Lophotrochozoa</taxon>
        <taxon>Mollusca</taxon>
        <taxon>Gastropoda</taxon>
        <taxon>Heterobranchia</taxon>
        <taxon>Euthyneura</taxon>
        <taxon>Panpulmonata</taxon>
        <taxon>Hygrophila</taxon>
        <taxon>Lymnaeoidea</taxon>
        <taxon>Planorbidae</taxon>
        <taxon>Biomphalaria</taxon>
    </lineage>
</organism>
<reference evidence="7" key="2">
    <citation type="submission" date="2013-03" db="EMBL/GenBank/DDBJ databases">
        <title>Sequence assembly of the Biomphalaria glabrata genome version 4.3.</title>
        <authorList>
            <person name="Warren W."/>
            <person name="Wilson R.K."/>
            <person name="Hillier L.W."/>
            <person name="Minx P."/>
        </authorList>
    </citation>
    <scope>NUCLEOTIDE SEQUENCE</scope>
    <source>
        <strain evidence="7">BB02</strain>
    </source>
</reference>
<dbReference type="GO" id="GO:0008270">
    <property type="term" value="F:zinc ion binding"/>
    <property type="evidence" value="ECO:0007669"/>
    <property type="project" value="UniProtKB-KW"/>
</dbReference>
<dbReference type="Gene3D" id="1.10.1170.10">
    <property type="entry name" value="Inhibitor Of Apoptosis Protein (2mihbC-IAP-1), Chain A"/>
    <property type="match status" value="2"/>
</dbReference>
<dbReference type="GO" id="GO:0005634">
    <property type="term" value="C:nucleus"/>
    <property type="evidence" value="ECO:0007669"/>
    <property type="project" value="TreeGrafter"/>
</dbReference>
<evidence type="ECO:0000256" key="3">
    <source>
        <dbReference type="ARBA" id="ARBA00022771"/>
    </source>
</evidence>
<dbReference type="KEGG" id="bgt:106073915"/>
<evidence type="ECO:0000313" key="9">
    <source>
        <dbReference type="Proteomes" id="UP000076420"/>
    </source>
</evidence>
<evidence type="ECO:0000256" key="1">
    <source>
        <dbReference type="ARBA" id="ARBA00006672"/>
    </source>
</evidence>
<dbReference type="CDD" id="cd16510">
    <property type="entry name" value="RING-HC_IAPs"/>
    <property type="match status" value="1"/>
</dbReference>
<accession>A0A182YTS6</accession>
<dbReference type="InterPro" id="IPR001841">
    <property type="entry name" value="Znf_RING"/>
</dbReference>
<dbReference type="EnsemblMetazoa" id="BGLB000071-RA">
    <property type="protein sequence ID" value="BGLB000071-PA"/>
    <property type="gene ID" value="BGLB000071"/>
</dbReference>
<reference evidence="7" key="1">
    <citation type="journal article" date="2004" name="J. Parasitol.">
        <title>The mitochondrial genome of Biomphalaria glabrata (Gastropoda: Basommatophora), intermediate host of Schistosoma mansoni.</title>
        <authorList>
            <person name="DeJong R.J."/>
            <person name="Emery A.M."/>
            <person name="Adema C.M."/>
        </authorList>
    </citation>
    <scope>NUCLEOTIDE SEQUENCE</scope>
    <source>
        <strain evidence="7">BB02</strain>
    </source>
</reference>
<dbReference type="STRING" id="6526.A0A182YTS6"/>
<dbReference type="SMART" id="SM00238">
    <property type="entry name" value="BIR"/>
    <property type="match status" value="2"/>
</dbReference>
<keyword evidence="4" id="KW-0862">Zinc</keyword>
<feature type="domain" description="RING-type" evidence="6">
    <location>
        <begin position="449"/>
        <end position="484"/>
    </location>
</feature>
<dbReference type="VEuPathDB" id="VectorBase:BGLB000071"/>
<gene>
    <name evidence="8" type="primary">106073915</name>
</gene>
<dbReference type="Pfam" id="PF00653">
    <property type="entry name" value="BIR"/>
    <property type="match status" value="2"/>
</dbReference>
<dbReference type="InterPro" id="IPR050784">
    <property type="entry name" value="IAP"/>
</dbReference>
<dbReference type="SMART" id="SM00184">
    <property type="entry name" value="RING"/>
    <property type="match status" value="1"/>
</dbReference>
<evidence type="ECO:0000259" key="6">
    <source>
        <dbReference type="PROSITE" id="PS50089"/>
    </source>
</evidence>
<dbReference type="InterPro" id="IPR001370">
    <property type="entry name" value="BIR_rpt"/>
</dbReference>
<dbReference type="PANTHER" id="PTHR10044">
    <property type="entry name" value="INHIBITOR OF APOPTOSIS"/>
    <property type="match status" value="1"/>
</dbReference>
<sequence>MLTSMASNHHPNYVNGIAWVNFERETLRAASFLNYPSRAVKPSTLLTESGFVYIGNGKSDKVICYFCYFMKENWKEEEEIHVEHKRASPHCPMVTILESNNVASIALAENVTPVHSFNHLQGNVNRASDNFQIPDNRNGSGNTSIPPPQFVTASSSDIHNTMLGTATYPIPPLLLNRNISRSPVNQNLDSTRQHPNINSQIYSIPRMPLSVPPNNSDTHDSSSGELNLQNLGIFYERPKKPEFAILAKREESFEGWPSDCPVSKEKVAKAGIYYEGYGDSGKCFFCGGGLRKWEQDDDPFIEHARWYPKCGYIRQYMGQKFVDVVQKIKLENSNRVTREQVLEKMHKDDIAITNESPIENDPAVKSVLDEFRESQIFSKDEIIKVSKTLRKEGVTLSADEIFAKLSNKSTHVKPTPMTGATAVGATNIKEDDIVHLREENTTLRNNLICKICMDKEVRIVFLPCGHLVSCQECSVAFVDCPICRSHIRAYVRASIK</sequence>
<dbReference type="GO" id="GO:0043027">
    <property type="term" value="F:cysteine-type endopeptidase inhibitor activity involved in apoptotic process"/>
    <property type="evidence" value="ECO:0007669"/>
    <property type="project" value="TreeGrafter"/>
</dbReference>
<dbReference type="EnsemblMetazoa" id="BGLB000071-RB">
    <property type="protein sequence ID" value="BGLB000071-PB"/>
    <property type="gene ID" value="BGLB000071"/>
</dbReference>
<keyword evidence="2" id="KW-0479">Metal-binding</keyword>
<dbReference type="OrthoDB" id="5855668at2759"/>